<dbReference type="Pfam" id="PF19993">
    <property type="entry name" value="DO-GTPase2"/>
    <property type="match status" value="1"/>
</dbReference>
<dbReference type="Gene3D" id="3.40.50.300">
    <property type="entry name" value="P-loop containing nucleotide triphosphate hydrolases"/>
    <property type="match status" value="1"/>
</dbReference>
<dbReference type="AlphaFoldDB" id="A0A9X1SUT0"/>
<proteinExistence type="predicted"/>
<dbReference type="RefSeq" id="WP_231441884.1">
    <property type="nucleotide sequence ID" value="NZ_JAJOMB010000006.1"/>
</dbReference>
<feature type="domain" description="Double-GTPase 2" evidence="1">
    <location>
        <begin position="83"/>
        <end position="217"/>
    </location>
</feature>
<reference evidence="2" key="1">
    <citation type="submission" date="2021-11" db="EMBL/GenBank/DDBJ databases">
        <title>Streptomyces corallinus and Kineosporia corallina sp. nov., two new coral-derived marine actinobacteria.</title>
        <authorList>
            <person name="Buangrab K."/>
            <person name="Sutthacheep M."/>
            <person name="Yeemin T."/>
            <person name="Harunari E."/>
            <person name="Igarashi Y."/>
            <person name="Sripreechasak P."/>
            <person name="Kanchanasin P."/>
            <person name="Tanasupawat S."/>
            <person name="Phongsopitanun W."/>
        </authorList>
    </citation>
    <scope>NUCLEOTIDE SEQUENCE</scope>
    <source>
        <strain evidence="2">JCM 31032</strain>
    </source>
</reference>
<dbReference type="SUPFAM" id="SSF52540">
    <property type="entry name" value="P-loop containing nucleoside triphosphate hydrolases"/>
    <property type="match status" value="1"/>
</dbReference>
<dbReference type="InterPro" id="IPR045528">
    <property type="entry name" value="DO-GTPase2"/>
</dbReference>
<keyword evidence="3" id="KW-1185">Reference proteome</keyword>
<name>A0A9X1SUT0_9ACTN</name>
<evidence type="ECO:0000313" key="3">
    <source>
        <dbReference type="Proteomes" id="UP001138997"/>
    </source>
</evidence>
<accession>A0A9X1SUT0</accession>
<dbReference type="EMBL" id="JAJOMB010000006">
    <property type="protein sequence ID" value="MCD5312055.1"/>
    <property type="molecule type" value="Genomic_DNA"/>
</dbReference>
<sequence length="337" mass="37067">MTENHSGAEPILCYHCLNPIDWATQQPFRYDPAQESWVPVPPAHETSAQAWAHGTVNAIIYCPHEQCRQQLPFKYGQHGPPVIIGFVGETASGKTHLISAMIQAIEAQGLAGLKVQWVDGSRHNKVKDSAIRKLFGERVPLPRTERSIVEFTDAFIAQETNRPARVVALFDVSGEDLVSAEDTRRFLFGADALIFVADPKLLGMFGDRAIATVLNVLPAHQLDRMASAVVLNKADLLQFDFPIDLWLRRPVGLDPRAVLQESRDVYAYLHSRGAQAWNRPYQVMPRSTLHVASATGGDTVGNQFVRGVNPRRVLGPLLATLAMTGVITSAPAQEIGI</sequence>
<protein>
    <recommendedName>
        <fullName evidence="1">Double-GTPase 2 domain-containing protein</fullName>
    </recommendedName>
</protein>
<dbReference type="CDD" id="cd00882">
    <property type="entry name" value="Ras_like_GTPase"/>
    <property type="match status" value="1"/>
</dbReference>
<dbReference type="Proteomes" id="UP001138997">
    <property type="component" value="Unassembled WGS sequence"/>
</dbReference>
<gene>
    <name evidence="2" type="ORF">LR394_14175</name>
</gene>
<organism evidence="2 3">
    <name type="scientific">Kineosporia babensis</name>
    <dbReference type="NCBI Taxonomy" id="499548"/>
    <lineage>
        <taxon>Bacteria</taxon>
        <taxon>Bacillati</taxon>
        <taxon>Actinomycetota</taxon>
        <taxon>Actinomycetes</taxon>
        <taxon>Kineosporiales</taxon>
        <taxon>Kineosporiaceae</taxon>
        <taxon>Kineosporia</taxon>
    </lineage>
</organism>
<comment type="caution">
    <text evidence="2">The sequence shown here is derived from an EMBL/GenBank/DDBJ whole genome shotgun (WGS) entry which is preliminary data.</text>
</comment>
<dbReference type="InterPro" id="IPR027417">
    <property type="entry name" value="P-loop_NTPase"/>
</dbReference>
<evidence type="ECO:0000259" key="1">
    <source>
        <dbReference type="Pfam" id="PF19993"/>
    </source>
</evidence>
<evidence type="ECO:0000313" key="2">
    <source>
        <dbReference type="EMBL" id="MCD5312055.1"/>
    </source>
</evidence>